<feature type="compositionally biased region" description="Polar residues" evidence="1">
    <location>
        <begin position="141"/>
        <end position="152"/>
    </location>
</feature>
<proteinExistence type="predicted"/>
<dbReference type="Proteomes" id="UP000217448">
    <property type="component" value="Unassembled WGS sequence"/>
</dbReference>
<name>A0ABT2KRL4_9RHOB</name>
<keyword evidence="2" id="KW-1133">Transmembrane helix</keyword>
<feature type="transmembrane region" description="Helical" evidence="2">
    <location>
        <begin position="43"/>
        <end position="61"/>
    </location>
</feature>
<dbReference type="Pfam" id="PF11003">
    <property type="entry name" value="DUF2842"/>
    <property type="match status" value="1"/>
</dbReference>
<dbReference type="EMBL" id="NTHN02000046">
    <property type="protein sequence ID" value="MCT4372471.1"/>
    <property type="molecule type" value="Genomic_DNA"/>
</dbReference>
<organism evidence="3 4">
    <name type="scientific">Alloyangia mangrovi</name>
    <dbReference type="NCBI Taxonomy" id="1779329"/>
    <lineage>
        <taxon>Bacteria</taxon>
        <taxon>Pseudomonadati</taxon>
        <taxon>Pseudomonadota</taxon>
        <taxon>Alphaproteobacteria</taxon>
        <taxon>Rhodobacterales</taxon>
        <taxon>Roseobacteraceae</taxon>
        <taxon>Alloyangia</taxon>
    </lineage>
</organism>
<reference evidence="4" key="1">
    <citation type="submission" date="2023-07" db="EMBL/GenBank/DDBJ databases">
        <title>Yangia mangrovi SAOS 153D genome.</title>
        <authorList>
            <person name="Verma A."/>
            <person name="Pal Y."/>
            <person name="Sundharam S."/>
            <person name="Bisht B."/>
            <person name="Srinivasan K."/>
        </authorList>
    </citation>
    <scope>NUCLEOTIDE SEQUENCE [LARGE SCALE GENOMIC DNA]</scope>
    <source>
        <strain evidence="4">SAOS 153D</strain>
    </source>
</reference>
<feature type="region of interest" description="Disordered" evidence="1">
    <location>
        <begin position="67"/>
        <end position="152"/>
    </location>
</feature>
<keyword evidence="2" id="KW-0472">Membrane</keyword>
<dbReference type="InterPro" id="IPR021265">
    <property type="entry name" value="DUF2842"/>
</dbReference>
<keyword evidence="2" id="KW-0812">Transmembrane</keyword>
<evidence type="ECO:0000256" key="2">
    <source>
        <dbReference type="SAM" id="Phobius"/>
    </source>
</evidence>
<feature type="transmembrane region" description="Helical" evidence="2">
    <location>
        <begin position="12"/>
        <end position="31"/>
    </location>
</feature>
<evidence type="ECO:0000313" key="4">
    <source>
        <dbReference type="Proteomes" id="UP000217448"/>
    </source>
</evidence>
<evidence type="ECO:0000256" key="1">
    <source>
        <dbReference type="SAM" id="MobiDB-lite"/>
    </source>
</evidence>
<accession>A0ABT2KRL4</accession>
<sequence>MALSYKSRRRWSLVILLVGLPLYIVAAVSVVNALNRPPIWLEFAVYVFLGFLWMLPFKFVFKGVGKADPDAEPPQGRVSAPGARDTKGRSRQGCALLLRPGALLRSAPPNAPTKKGAGSPAPFSDPSGDPPQTLPLPLAKMQSNVTAAAAST</sequence>
<gene>
    <name evidence="3" type="ORF">CLG85_020010</name>
</gene>
<comment type="caution">
    <text evidence="3">The sequence shown here is derived from an EMBL/GenBank/DDBJ whole genome shotgun (WGS) entry which is preliminary data.</text>
</comment>
<protein>
    <submittedName>
        <fullName evidence="3">DUF2842 domain-containing protein</fullName>
    </submittedName>
</protein>
<keyword evidence="4" id="KW-1185">Reference proteome</keyword>
<evidence type="ECO:0000313" key="3">
    <source>
        <dbReference type="EMBL" id="MCT4372471.1"/>
    </source>
</evidence>